<sequence>MRLGAEEVAEGRTGNLKGREEKAGREEQGFRPALGLSSSSPFSLQEVPDERNGSGVPGTDTAPGQRKRGRGQAAKALNPSPGKLDSTRCDEEPRKGLEAGMDTSLASAREKDLRAALKQEAESGLLSSGQSSGKGAGERGLQQWLGQTLECTFLVGGGGWCRRE</sequence>
<feature type="region of interest" description="Disordered" evidence="1">
    <location>
        <begin position="1"/>
        <end position="139"/>
    </location>
</feature>
<dbReference type="Proteomes" id="UP000010552">
    <property type="component" value="Unassembled WGS sequence"/>
</dbReference>
<feature type="compositionally biased region" description="Basic and acidic residues" evidence="1">
    <location>
        <begin position="85"/>
        <end position="97"/>
    </location>
</feature>
<feature type="compositionally biased region" description="Basic and acidic residues" evidence="1">
    <location>
        <begin position="108"/>
        <end position="121"/>
    </location>
</feature>
<keyword evidence="3" id="KW-1185">Reference proteome</keyword>
<evidence type="ECO:0000256" key="1">
    <source>
        <dbReference type="SAM" id="MobiDB-lite"/>
    </source>
</evidence>
<reference evidence="3" key="1">
    <citation type="journal article" date="2013" name="Science">
        <title>Comparative analysis of bat genomes provides insight into the evolution of flight and immunity.</title>
        <authorList>
            <person name="Zhang G."/>
            <person name="Cowled C."/>
            <person name="Shi Z."/>
            <person name="Huang Z."/>
            <person name="Bishop-Lilly K.A."/>
            <person name="Fang X."/>
            <person name="Wynne J.W."/>
            <person name="Xiong Z."/>
            <person name="Baker M.L."/>
            <person name="Zhao W."/>
            <person name="Tachedjian M."/>
            <person name="Zhu Y."/>
            <person name="Zhou P."/>
            <person name="Jiang X."/>
            <person name="Ng J."/>
            <person name="Yang L."/>
            <person name="Wu L."/>
            <person name="Xiao J."/>
            <person name="Feng Y."/>
            <person name="Chen Y."/>
            <person name="Sun X."/>
            <person name="Zhang Y."/>
            <person name="Marsh G.A."/>
            <person name="Crameri G."/>
            <person name="Broder C.C."/>
            <person name="Frey K.G."/>
            <person name="Wang L.F."/>
            <person name="Wang J."/>
        </authorList>
    </citation>
    <scope>NUCLEOTIDE SEQUENCE [LARGE SCALE GENOMIC DNA]</scope>
</reference>
<accession>L5K489</accession>
<organism evidence="2 3">
    <name type="scientific">Pteropus alecto</name>
    <name type="common">Black flying fox</name>
    <dbReference type="NCBI Taxonomy" id="9402"/>
    <lineage>
        <taxon>Eukaryota</taxon>
        <taxon>Metazoa</taxon>
        <taxon>Chordata</taxon>
        <taxon>Craniata</taxon>
        <taxon>Vertebrata</taxon>
        <taxon>Euteleostomi</taxon>
        <taxon>Mammalia</taxon>
        <taxon>Eutheria</taxon>
        <taxon>Laurasiatheria</taxon>
        <taxon>Chiroptera</taxon>
        <taxon>Yinpterochiroptera</taxon>
        <taxon>Pteropodoidea</taxon>
        <taxon>Pteropodidae</taxon>
        <taxon>Pteropodinae</taxon>
        <taxon>Pteropus</taxon>
    </lineage>
</organism>
<dbReference type="AlphaFoldDB" id="L5K489"/>
<gene>
    <name evidence="2" type="ORF">PAL_GLEAN10023334</name>
</gene>
<feature type="compositionally biased region" description="Basic and acidic residues" evidence="1">
    <location>
        <begin position="17"/>
        <end position="29"/>
    </location>
</feature>
<dbReference type="EMBL" id="KB031042">
    <property type="protein sequence ID" value="ELK05293.1"/>
    <property type="molecule type" value="Genomic_DNA"/>
</dbReference>
<name>L5K489_PTEAL</name>
<evidence type="ECO:0000313" key="3">
    <source>
        <dbReference type="Proteomes" id="UP000010552"/>
    </source>
</evidence>
<proteinExistence type="predicted"/>
<evidence type="ECO:0000313" key="2">
    <source>
        <dbReference type="EMBL" id="ELK05293.1"/>
    </source>
</evidence>
<protein>
    <submittedName>
        <fullName evidence="2">Uncharacterized protein</fullName>
    </submittedName>
</protein>
<feature type="compositionally biased region" description="Low complexity" evidence="1">
    <location>
        <begin position="123"/>
        <end position="133"/>
    </location>
</feature>
<dbReference type="InParanoid" id="L5K489"/>